<dbReference type="InterPro" id="IPR014752">
    <property type="entry name" value="Arrestin-like_C"/>
</dbReference>
<dbReference type="EMBL" id="JASJQH010007004">
    <property type="protein sequence ID" value="KAK9720729.1"/>
    <property type="molecule type" value="Genomic_DNA"/>
</dbReference>
<dbReference type="InterPro" id="IPR050357">
    <property type="entry name" value="Arrestin_domain-protein"/>
</dbReference>
<evidence type="ECO:0000313" key="3">
    <source>
        <dbReference type="Proteomes" id="UP001479436"/>
    </source>
</evidence>
<dbReference type="PANTHER" id="PTHR11188">
    <property type="entry name" value="ARRESTIN DOMAIN CONTAINING PROTEIN"/>
    <property type="match status" value="1"/>
</dbReference>
<proteinExistence type="predicted"/>
<gene>
    <name evidence="2" type="ORF">K7432_003960</name>
</gene>
<sequence>MMHELSLDIETNQQSIMLRGSPEECTGSTLSGAVKLHPKGSVKLKSLSVRLEVYGVITGAAALKNGSLTLHDKHRFAHDEIVFFETKDAYTLPAKCHHYKFSFPIDGFWPETVHCNNISVKYKLIATAETTSLHANHTTEKEVFVKRFPLTNPNEPLPPINVSDAWKDILEYDLYAAHKVVGMGEELPLVLNFRPLVTGINIHNVTYKLYELIDSPLAKHGASHMEEHSIDLTPHNRDFNSPNEKMALLKIPTYPKIHHDCKNEFVTIKHKIEVMINFNQGGCMKSIRLRFPITVTTELTECFFEALPQYEPRSCLKTNECMCVDTNTEDCNPNPPPYGLNTIQSA</sequence>
<organism evidence="2 3">
    <name type="scientific">Basidiobolus ranarum</name>
    <dbReference type="NCBI Taxonomy" id="34480"/>
    <lineage>
        <taxon>Eukaryota</taxon>
        <taxon>Fungi</taxon>
        <taxon>Fungi incertae sedis</taxon>
        <taxon>Zoopagomycota</taxon>
        <taxon>Entomophthoromycotina</taxon>
        <taxon>Basidiobolomycetes</taxon>
        <taxon>Basidiobolales</taxon>
        <taxon>Basidiobolaceae</taxon>
        <taxon>Basidiobolus</taxon>
    </lineage>
</organism>
<comment type="caution">
    <text evidence="2">The sequence shown here is derived from an EMBL/GenBank/DDBJ whole genome shotgun (WGS) entry which is preliminary data.</text>
</comment>
<evidence type="ECO:0000313" key="2">
    <source>
        <dbReference type="EMBL" id="KAK9720729.1"/>
    </source>
</evidence>
<dbReference type="SUPFAM" id="SSF81296">
    <property type="entry name" value="E set domains"/>
    <property type="match status" value="1"/>
</dbReference>
<feature type="domain" description="Arrestin C-terminal-like" evidence="1">
    <location>
        <begin position="166"/>
        <end position="300"/>
    </location>
</feature>
<dbReference type="PANTHER" id="PTHR11188:SF17">
    <property type="entry name" value="FI21816P1"/>
    <property type="match status" value="1"/>
</dbReference>
<reference evidence="2 3" key="1">
    <citation type="submission" date="2023-04" db="EMBL/GenBank/DDBJ databases">
        <title>Genome of Basidiobolus ranarum AG-B5.</title>
        <authorList>
            <person name="Stajich J.E."/>
            <person name="Carter-House D."/>
            <person name="Gryganskyi A."/>
        </authorList>
    </citation>
    <scope>NUCLEOTIDE SEQUENCE [LARGE SCALE GENOMIC DNA]</scope>
    <source>
        <strain evidence="2 3">AG-B5</strain>
    </source>
</reference>
<protein>
    <recommendedName>
        <fullName evidence="1">Arrestin C-terminal-like domain-containing protein</fullName>
    </recommendedName>
</protein>
<keyword evidence="3" id="KW-1185">Reference proteome</keyword>
<dbReference type="Pfam" id="PF02752">
    <property type="entry name" value="Arrestin_C"/>
    <property type="match status" value="1"/>
</dbReference>
<evidence type="ECO:0000259" key="1">
    <source>
        <dbReference type="SMART" id="SM01017"/>
    </source>
</evidence>
<name>A0ABR2W5M2_9FUNG</name>
<dbReference type="SMART" id="SM01017">
    <property type="entry name" value="Arrestin_C"/>
    <property type="match status" value="2"/>
</dbReference>
<dbReference type="Gene3D" id="2.60.40.640">
    <property type="match status" value="1"/>
</dbReference>
<feature type="domain" description="Arrestin C-terminal-like" evidence="1">
    <location>
        <begin position="1"/>
        <end position="148"/>
    </location>
</feature>
<dbReference type="InterPro" id="IPR014756">
    <property type="entry name" value="Ig_E-set"/>
</dbReference>
<accession>A0ABR2W5M2</accession>
<dbReference type="Proteomes" id="UP001479436">
    <property type="component" value="Unassembled WGS sequence"/>
</dbReference>
<dbReference type="InterPro" id="IPR011022">
    <property type="entry name" value="Arrestin_C-like"/>
</dbReference>